<protein>
    <recommendedName>
        <fullName evidence="2">Mab-21-like HhH/H2TH-like domain-containing protein</fullName>
    </recommendedName>
</protein>
<proteinExistence type="inferred from homology"/>
<evidence type="ECO:0000313" key="3">
    <source>
        <dbReference type="EMBL" id="CAF1402185.1"/>
    </source>
</evidence>
<comment type="similarity">
    <text evidence="1">Belongs to the mab-21 family.</text>
</comment>
<dbReference type="Proteomes" id="UP000677228">
    <property type="component" value="Unassembled WGS sequence"/>
</dbReference>
<evidence type="ECO:0000313" key="5">
    <source>
        <dbReference type="Proteomes" id="UP000677228"/>
    </source>
</evidence>
<dbReference type="PANTHER" id="PTHR10656:SF42">
    <property type="entry name" value="CYCLIC GMP-AMP SYNTHASE-LIKE PROTEIN-RELATED"/>
    <property type="match status" value="1"/>
</dbReference>
<dbReference type="InterPro" id="IPR046906">
    <property type="entry name" value="Mab-21_HhH/H2TH-like"/>
</dbReference>
<evidence type="ECO:0000256" key="1">
    <source>
        <dbReference type="ARBA" id="ARBA00008307"/>
    </source>
</evidence>
<dbReference type="AlphaFoldDB" id="A0A8S2FAH7"/>
<dbReference type="PANTHER" id="PTHR10656">
    <property type="entry name" value="CELL FATE DETERMINING PROTEIN MAB21-RELATED"/>
    <property type="match status" value="1"/>
</dbReference>
<evidence type="ECO:0000313" key="4">
    <source>
        <dbReference type="EMBL" id="CAF4209161.1"/>
    </source>
</evidence>
<name>A0A8S2FAH7_9BILA</name>
<dbReference type="EMBL" id="CAJOBA010048127">
    <property type="protein sequence ID" value="CAF4209161.1"/>
    <property type="molecule type" value="Genomic_DNA"/>
</dbReference>
<dbReference type="Gene3D" id="1.10.1410.40">
    <property type="match status" value="1"/>
</dbReference>
<dbReference type="EMBL" id="CAJNOK010026393">
    <property type="protein sequence ID" value="CAF1402185.1"/>
    <property type="molecule type" value="Genomic_DNA"/>
</dbReference>
<accession>A0A8S2FAH7</accession>
<reference evidence="3" key="1">
    <citation type="submission" date="2021-02" db="EMBL/GenBank/DDBJ databases">
        <authorList>
            <person name="Nowell W R."/>
        </authorList>
    </citation>
    <scope>NUCLEOTIDE SEQUENCE</scope>
</reference>
<evidence type="ECO:0000259" key="2">
    <source>
        <dbReference type="Pfam" id="PF20266"/>
    </source>
</evidence>
<feature type="domain" description="Mab-21-like HhH/H2TH-like" evidence="2">
    <location>
        <begin position="182"/>
        <end position="265"/>
    </location>
</feature>
<dbReference type="Pfam" id="PF20266">
    <property type="entry name" value="Mab-21_C"/>
    <property type="match status" value="1"/>
</dbReference>
<organism evidence="3 5">
    <name type="scientific">Didymodactylos carnosus</name>
    <dbReference type="NCBI Taxonomy" id="1234261"/>
    <lineage>
        <taxon>Eukaryota</taxon>
        <taxon>Metazoa</taxon>
        <taxon>Spiralia</taxon>
        <taxon>Gnathifera</taxon>
        <taxon>Rotifera</taxon>
        <taxon>Eurotatoria</taxon>
        <taxon>Bdelloidea</taxon>
        <taxon>Philodinida</taxon>
        <taxon>Philodinidae</taxon>
        <taxon>Didymodactylos</taxon>
    </lineage>
</organism>
<dbReference type="Proteomes" id="UP000682733">
    <property type="component" value="Unassembled WGS sequence"/>
</dbReference>
<comment type="caution">
    <text evidence="3">The sequence shown here is derived from an EMBL/GenBank/DDBJ whole genome shotgun (WGS) entry which is preliminary data.</text>
</comment>
<gene>
    <name evidence="3" type="ORF">OVA965_LOCUS33080</name>
    <name evidence="4" type="ORF">TMI583_LOCUS33962</name>
</gene>
<sequence length="353" mass="41144">MSGKDDTCLTLASTILLIYCDGSNNTEDLFASICDIPLDEFTGEVTQALVKFYYKYKHLGYAQPARARVSNLGPMAESSFLCDFVGALKLNFWPSDVVPFLNRLRDAKPKLSEGIKRMYMHIVSKPPETSSEGSKRQPHYFRYSFSFIEQYIAQHRHINEQILNGVTRSIYYKYLRSKQFAKDPKEILRSYFVKITVLWICEYYNIKKICGDTNEGKAERLANIWIKFICDILDKRYLKHYFLDTVNMLESYSSTFLDKVKRILEKVDLHDRSRMGFTHALDAWAFIVLAAFTVPHEAPEKESEGSLRSTPALEILSDFRKAYYKLKEQPKDQSLLSQYHSIVFMYRLFSVRT</sequence>